<gene>
    <name evidence="1" type="ORF">EXY25_15810</name>
</gene>
<dbReference type="EMBL" id="SHLY01000007">
    <property type="protein sequence ID" value="TAA41707.1"/>
    <property type="molecule type" value="Genomic_DNA"/>
</dbReference>
<dbReference type="Proteomes" id="UP000292544">
    <property type="component" value="Unassembled WGS sequence"/>
</dbReference>
<name>A0ABY1WLA9_9GAMM</name>
<proteinExistence type="predicted"/>
<protein>
    <submittedName>
        <fullName evidence="1">Uncharacterized protein</fullName>
    </submittedName>
</protein>
<evidence type="ECO:0000313" key="1">
    <source>
        <dbReference type="EMBL" id="TAA41707.1"/>
    </source>
</evidence>
<organism evidence="1 2">
    <name type="scientific">Corallincola spongiicola</name>
    <dbReference type="NCBI Taxonomy" id="2520508"/>
    <lineage>
        <taxon>Bacteria</taxon>
        <taxon>Pseudomonadati</taxon>
        <taxon>Pseudomonadota</taxon>
        <taxon>Gammaproteobacteria</taxon>
        <taxon>Alteromonadales</taxon>
        <taxon>Psychromonadaceae</taxon>
        <taxon>Corallincola</taxon>
    </lineage>
</organism>
<evidence type="ECO:0000313" key="2">
    <source>
        <dbReference type="Proteomes" id="UP000292544"/>
    </source>
</evidence>
<keyword evidence="2" id="KW-1185">Reference proteome</keyword>
<dbReference type="Gene3D" id="3.30.300.250">
    <property type="match status" value="1"/>
</dbReference>
<comment type="caution">
    <text evidence="1">The sequence shown here is derived from an EMBL/GenBank/DDBJ whole genome shotgun (WGS) entry which is preliminary data.</text>
</comment>
<dbReference type="RefSeq" id="WP_130567604.1">
    <property type="nucleotide sequence ID" value="NZ_SHLY01000007.1"/>
</dbReference>
<accession>A0ABY1WLA9</accession>
<reference evidence="2" key="1">
    <citation type="submission" date="2019-02" db="EMBL/GenBank/DDBJ databases">
        <title>Draft genome sequence of Muricauda sp. 176CP4-71.</title>
        <authorList>
            <person name="Park J.-S."/>
        </authorList>
    </citation>
    <scope>NUCLEOTIDE SEQUENCE [LARGE SCALE GENOMIC DNA]</scope>
    <source>
        <strain evidence="2">176GS2-150</strain>
    </source>
</reference>
<sequence>MPLVVRIILIVITISAALAVGTPVLMNYADQKASSASSQADLQWIADQMNAKLPKMVGENMSFDQVAVRPDGFQFIYTLVDYAAEEIDTAHYQTVVEEHFVSSYCTAPQMRVFYEQGINVLATYKGKNGGILANVAVNRSACVSS</sequence>